<sequence length="155" mass="17423">MKLHKLTSAQVEKYRRALITFLKRHGDRRITRTGINWLEQADATQLSSAGTLVLCALKEKKLIGLLIVSNYGIDESYIAVHQHYRDKDIAKQIVQYAIHSLGKLYGRVALDNIPSLKVCLANDMVAFHLFTGPTGKLTLWVGGGDWTKEDVLPYS</sequence>
<feature type="domain" description="N-acetyltransferase" evidence="1">
    <location>
        <begin position="48"/>
        <end position="116"/>
    </location>
</feature>
<comment type="caution">
    <text evidence="2">The sequence shown here is derived from an EMBL/GenBank/DDBJ whole genome shotgun (WGS) entry which is preliminary data.</text>
</comment>
<dbReference type="Pfam" id="PF00583">
    <property type="entry name" value="Acetyltransf_1"/>
    <property type="match status" value="1"/>
</dbReference>
<proteinExistence type="predicted"/>
<name>A0ABU0CQ94_9BACI</name>
<evidence type="ECO:0000313" key="2">
    <source>
        <dbReference type="EMBL" id="MDQ0338074.1"/>
    </source>
</evidence>
<protein>
    <submittedName>
        <fullName evidence="2">GNAT superfamily N-acetyltransferase</fullName>
    </submittedName>
</protein>
<gene>
    <name evidence="2" type="ORF">J2S00_000857</name>
</gene>
<evidence type="ECO:0000313" key="3">
    <source>
        <dbReference type="Proteomes" id="UP001232445"/>
    </source>
</evidence>
<dbReference type="SUPFAM" id="SSF55729">
    <property type="entry name" value="Acyl-CoA N-acyltransferases (Nat)"/>
    <property type="match status" value="1"/>
</dbReference>
<dbReference type="Gene3D" id="3.40.630.30">
    <property type="match status" value="1"/>
</dbReference>
<keyword evidence="3" id="KW-1185">Reference proteome</keyword>
<organism evidence="2 3">
    <name type="scientific">Caldalkalibacillus uzonensis</name>
    <dbReference type="NCBI Taxonomy" id="353224"/>
    <lineage>
        <taxon>Bacteria</taxon>
        <taxon>Bacillati</taxon>
        <taxon>Bacillota</taxon>
        <taxon>Bacilli</taxon>
        <taxon>Bacillales</taxon>
        <taxon>Bacillaceae</taxon>
        <taxon>Caldalkalibacillus</taxon>
    </lineage>
</organism>
<evidence type="ECO:0000259" key="1">
    <source>
        <dbReference type="Pfam" id="PF00583"/>
    </source>
</evidence>
<accession>A0ABU0CQ94</accession>
<dbReference type="EMBL" id="JAUSUQ010000002">
    <property type="protein sequence ID" value="MDQ0338074.1"/>
    <property type="molecule type" value="Genomic_DNA"/>
</dbReference>
<dbReference type="Proteomes" id="UP001232445">
    <property type="component" value="Unassembled WGS sequence"/>
</dbReference>
<reference evidence="2 3" key="1">
    <citation type="submission" date="2023-07" db="EMBL/GenBank/DDBJ databases">
        <title>Genomic Encyclopedia of Type Strains, Phase IV (KMG-IV): sequencing the most valuable type-strain genomes for metagenomic binning, comparative biology and taxonomic classification.</title>
        <authorList>
            <person name="Goeker M."/>
        </authorList>
    </citation>
    <scope>NUCLEOTIDE SEQUENCE [LARGE SCALE GENOMIC DNA]</scope>
    <source>
        <strain evidence="2 3">DSM 17740</strain>
    </source>
</reference>
<dbReference type="InterPro" id="IPR016181">
    <property type="entry name" value="Acyl_CoA_acyltransferase"/>
</dbReference>
<dbReference type="InterPro" id="IPR000182">
    <property type="entry name" value="GNAT_dom"/>
</dbReference>
<dbReference type="RefSeq" id="WP_307335835.1">
    <property type="nucleotide sequence ID" value="NZ_JAUSUQ010000002.1"/>
</dbReference>